<dbReference type="InterPro" id="IPR037143">
    <property type="entry name" value="4-PPantetheinyl_Trfase_dom_sf"/>
</dbReference>
<keyword evidence="1" id="KW-0808">Transferase</keyword>
<feature type="compositionally biased region" description="Polar residues" evidence="3">
    <location>
        <begin position="226"/>
        <end position="245"/>
    </location>
</feature>
<evidence type="ECO:0000256" key="2">
    <source>
        <dbReference type="SAM" id="Coils"/>
    </source>
</evidence>
<feature type="compositionally biased region" description="Polar residues" evidence="3">
    <location>
        <begin position="605"/>
        <end position="615"/>
    </location>
</feature>
<evidence type="ECO:0000256" key="1">
    <source>
        <dbReference type="ARBA" id="ARBA00022679"/>
    </source>
</evidence>
<dbReference type="GO" id="GO:0008897">
    <property type="term" value="F:holo-[acyl-carrier-protein] synthase activity"/>
    <property type="evidence" value="ECO:0007669"/>
    <property type="project" value="InterPro"/>
</dbReference>
<dbReference type="SUPFAM" id="SSF56214">
    <property type="entry name" value="4'-phosphopantetheinyl transferase"/>
    <property type="match status" value="1"/>
</dbReference>
<feature type="region of interest" description="Disordered" evidence="3">
    <location>
        <begin position="558"/>
        <end position="668"/>
    </location>
</feature>
<organism evidence="5 6">
    <name type="scientific">Rhodofomes roseus</name>
    <dbReference type="NCBI Taxonomy" id="34475"/>
    <lineage>
        <taxon>Eukaryota</taxon>
        <taxon>Fungi</taxon>
        <taxon>Dikarya</taxon>
        <taxon>Basidiomycota</taxon>
        <taxon>Agaricomycotina</taxon>
        <taxon>Agaricomycetes</taxon>
        <taxon>Polyporales</taxon>
        <taxon>Rhodofomes</taxon>
    </lineage>
</organism>
<evidence type="ECO:0000313" key="6">
    <source>
        <dbReference type="Proteomes" id="UP000298390"/>
    </source>
</evidence>
<accession>A0A4Y9YVE5</accession>
<dbReference type="GO" id="GO:0000329">
    <property type="term" value="C:fungal-type vacuole membrane"/>
    <property type="evidence" value="ECO:0007669"/>
    <property type="project" value="InterPro"/>
</dbReference>
<feature type="region of interest" description="Disordered" evidence="3">
    <location>
        <begin position="680"/>
        <end position="732"/>
    </location>
</feature>
<dbReference type="Gene3D" id="3.90.470.20">
    <property type="entry name" value="4'-phosphopantetheinyl transferase domain"/>
    <property type="match status" value="1"/>
</dbReference>
<dbReference type="GO" id="GO:0042144">
    <property type="term" value="P:vacuole fusion, non-autophagic"/>
    <property type="evidence" value="ECO:0007669"/>
    <property type="project" value="InterPro"/>
</dbReference>
<feature type="compositionally biased region" description="Polar residues" evidence="3">
    <location>
        <begin position="253"/>
        <end position="266"/>
    </location>
</feature>
<feature type="compositionally biased region" description="Low complexity" evidence="3">
    <location>
        <begin position="511"/>
        <end position="526"/>
    </location>
</feature>
<dbReference type="STRING" id="34475.A0A4Y9YVE5"/>
<dbReference type="GO" id="GO:0005543">
    <property type="term" value="F:phospholipid binding"/>
    <property type="evidence" value="ECO:0007669"/>
    <property type="project" value="InterPro"/>
</dbReference>
<dbReference type="GO" id="GO:0000287">
    <property type="term" value="F:magnesium ion binding"/>
    <property type="evidence" value="ECO:0007669"/>
    <property type="project" value="InterPro"/>
</dbReference>
<evidence type="ECO:0000256" key="3">
    <source>
        <dbReference type="SAM" id="MobiDB-lite"/>
    </source>
</evidence>
<feature type="region of interest" description="Disordered" evidence="3">
    <location>
        <begin position="226"/>
        <end position="267"/>
    </location>
</feature>
<dbReference type="Proteomes" id="UP000298390">
    <property type="component" value="Unassembled WGS sequence"/>
</dbReference>
<keyword evidence="2" id="KW-0175">Coiled coil</keyword>
<feature type="domain" description="4'-phosphopantetheinyl transferase" evidence="4">
    <location>
        <begin position="17"/>
        <end position="115"/>
    </location>
</feature>
<feature type="region of interest" description="Disordered" evidence="3">
    <location>
        <begin position="511"/>
        <end position="544"/>
    </location>
</feature>
<dbReference type="PANTHER" id="PTHR38407:SF1">
    <property type="entry name" value="PROTEIN IVY1"/>
    <property type="match status" value="1"/>
</dbReference>
<dbReference type="InterPro" id="IPR037470">
    <property type="entry name" value="IVY1"/>
</dbReference>
<evidence type="ECO:0000259" key="4">
    <source>
        <dbReference type="Pfam" id="PF01648"/>
    </source>
</evidence>
<feature type="compositionally biased region" description="Polar residues" evidence="3">
    <location>
        <begin position="532"/>
        <end position="542"/>
    </location>
</feature>
<dbReference type="EMBL" id="SEKV01000078">
    <property type="protein sequence ID" value="TFY65119.1"/>
    <property type="molecule type" value="Genomic_DNA"/>
</dbReference>
<evidence type="ECO:0000313" key="5">
    <source>
        <dbReference type="EMBL" id="TFY65119.1"/>
    </source>
</evidence>
<protein>
    <recommendedName>
        <fullName evidence="4">4'-phosphopantetheinyl transferase domain-containing protein</fullName>
    </recommendedName>
</protein>
<dbReference type="PANTHER" id="PTHR38407">
    <property type="entry name" value="PROTEIN IVY1"/>
    <property type="match status" value="1"/>
</dbReference>
<dbReference type="SUPFAM" id="SSF103657">
    <property type="entry name" value="BAR/IMD domain-like"/>
    <property type="match status" value="1"/>
</dbReference>
<reference evidence="5 6" key="1">
    <citation type="submission" date="2019-01" db="EMBL/GenBank/DDBJ databases">
        <title>Genome sequencing of the rare red list fungi Fomitopsis rosea.</title>
        <authorList>
            <person name="Buettner E."/>
            <person name="Kellner H."/>
        </authorList>
    </citation>
    <scope>NUCLEOTIDE SEQUENCE [LARGE SCALE GENOMIC DNA]</scope>
    <source>
        <strain evidence="5 6">DSM 105464</strain>
    </source>
</reference>
<feature type="compositionally biased region" description="Polar residues" evidence="3">
    <location>
        <begin position="682"/>
        <end position="707"/>
    </location>
</feature>
<dbReference type="AlphaFoldDB" id="A0A4Y9YVE5"/>
<comment type="caution">
    <text evidence="5">The sequence shown here is derived from an EMBL/GenBank/DDBJ whole genome shotgun (WGS) entry which is preliminary data.</text>
</comment>
<sequence>MTWSSGEDLVGPPAYRLGIDVMKVHRPEHEAFANFLEAFSDQLTPLEHRSLLPSPSEPSLPESEALYRFYLIWTLKEAYTKALGLGLGFDFKRIEYDIHQETVRIDGALAREWKFVRFEIPHHLQSGREDTYVGVAALSHREQARQAEDCRVEWWDAGSWLECHDAVEFVERALHELAYQSAISIYVADVVKAVARVIAVAGCLTDTLPTVLHGISGCSPALFAPSQATTSSTMPRPRSLRSQALSPKREISRPSSPTFSEATNASVLDFGPDGPSKIITRAHLKNSIQAYEDLVNKCAAYRGALLTVSRATAGFADAMGSCAGLKGPTYESGTRMQAASGLHHLMSNHFHVLAETLDKQFEKPLRQHLENYRTVVTERSNTYERALRDRSNIIRETEMGNLKKKGRNLQTFREALAVLQRQVDELDDLKAQHYEEIIDHEEEVWDFVQGKVCLAVRSTMDVFDRLTSKASDPVIEPMLQTIPDPFDSYGPPPAEDQIFTILQPLSVIANAPSTSSTASPLTASTPDLESSDGPSNNNSWVPTSGGFFPDASAAWADVASPATSPPRSRTTSNPVSPARSASPQAVDTTVGASPPSHGRRHSYPATASGSSSQLTRKSESKLRSVLSVIDESLPQSNGQIEEPPDMGEADLPGNRPASPTLNGKGRADADSQWATFSFPHAYSSSTSSDVTPRNSTFINGISPSVTPQGGGTPHVERSRSPLSDETAIPITT</sequence>
<feature type="compositionally biased region" description="Polar residues" evidence="3">
    <location>
        <begin position="565"/>
        <end position="591"/>
    </location>
</feature>
<name>A0A4Y9YVE5_9APHY</name>
<feature type="coiled-coil region" evidence="2">
    <location>
        <begin position="402"/>
        <end position="443"/>
    </location>
</feature>
<gene>
    <name evidence="5" type="ORF">EVJ58_g2185</name>
</gene>
<dbReference type="Pfam" id="PF01648">
    <property type="entry name" value="ACPS"/>
    <property type="match status" value="1"/>
</dbReference>
<dbReference type="InterPro" id="IPR027267">
    <property type="entry name" value="AH/BAR_dom_sf"/>
</dbReference>
<proteinExistence type="predicted"/>
<dbReference type="InterPro" id="IPR008278">
    <property type="entry name" value="4-PPantetheinyl_Trfase_dom"/>
</dbReference>
<dbReference type="Gene3D" id="1.20.1270.60">
    <property type="entry name" value="Arfaptin homology (AH) domain/BAR domain"/>
    <property type="match status" value="1"/>
</dbReference>